<gene>
    <name evidence="4" type="ORF">R1flu_028730</name>
</gene>
<accession>A0ABD1XMI9</accession>
<dbReference type="PANTHER" id="PTHR33091:SF29">
    <property type="entry name" value="SUBTILISIN INHIBITOR 1"/>
    <property type="match status" value="1"/>
</dbReference>
<dbReference type="PANTHER" id="PTHR33091">
    <property type="entry name" value="PROTEIN, PUTATIVE, EXPRESSED-RELATED"/>
    <property type="match status" value="1"/>
</dbReference>
<comment type="similarity">
    <text evidence="1">Belongs to the protease inhibitor I13 (potato type I serine protease inhibitor) family.</text>
</comment>
<dbReference type="Gene3D" id="3.30.10.10">
    <property type="entry name" value="Trypsin Inhibitor V, subunit A"/>
    <property type="match status" value="1"/>
</dbReference>
<reference evidence="4 5" key="1">
    <citation type="submission" date="2024-09" db="EMBL/GenBank/DDBJ databases">
        <title>Chromosome-scale assembly of Riccia fluitans.</title>
        <authorList>
            <person name="Paukszto L."/>
            <person name="Sawicki J."/>
            <person name="Karawczyk K."/>
            <person name="Piernik-Szablinska J."/>
            <person name="Szczecinska M."/>
            <person name="Mazdziarz M."/>
        </authorList>
    </citation>
    <scope>NUCLEOTIDE SEQUENCE [LARGE SCALE GENOMIC DNA]</scope>
    <source>
        <strain evidence="4">Rf_01</strain>
        <tissue evidence="4">Aerial parts of the thallus</tissue>
    </source>
</reference>
<name>A0ABD1XMI9_9MARC</name>
<organism evidence="4 5">
    <name type="scientific">Riccia fluitans</name>
    <dbReference type="NCBI Taxonomy" id="41844"/>
    <lineage>
        <taxon>Eukaryota</taxon>
        <taxon>Viridiplantae</taxon>
        <taxon>Streptophyta</taxon>
        <taxon>Embryophyta</taxon>
        <taxon>Marchantiophyta</taxon>
        <taxon>Marchantiopsida</taxon>
        <taxon>Marchantiidae</taxon>
        <taxon>Marchantiales</taxon>
        <taxon>Ricciaceae</taxon>
        <taxon>Riccia</taxon>
    </lineage>
</organism>
<dbReference type="AlphaFoldDB" id="A0ABD1XMI9"/>
<proteinExistence type="inferred from homology"/>
<dbReference type="GO" id="GO:0004867">
    <property type="term" value="F:serine-type endopeptidase inhibitor activity"/>
    <property type="evidence" value="ECO:0007669"/>
    <property type="project" value="UniProtKB-KW"/>
</dbReference>
<evidence type="ECO:0000256" key="2">
    <source>
        <dbReference type="ARBA" id="ARBA00022690"/>
    </source>
</evidence>
<dbReference type="InterPro" id="IPR036354">
    <property type="entry name" value="Prot_inh_pot1_sf"/>
</dbReference>
<dbReference type="SUPFAM" id="SSF54654">
    <property type="entry name" value="CI-2 family of serine protease inhibitors"/>
    <property type="match status" value="1"/>
</dbReference>
<comment type="caution">
    <text evidence="4">The sequence shown here is derived from an EMBL/GenBank/DDBJ whole genome shotgun (WGS) entry which is preliminary data.</text>
</comment>
<sequence>MAVSDENILNAFAKIQEAWPEFEGENIHDVQKQLEMKGVKALIHDGSTTPPPSSIGTDAAVWIQDVWLYPGLEDQVLGIPARGRWHPDRAKTGWPELVGTPFKEAAKIITAEQLGVKVVYGPEGFIRLQDYRLDRVFLDDDKTGNVALVPRLG</sequence>
<dbReference type="EMBL" id="JBHFFA010000008">
    <property type="protein sequence ID" value="KAL2610157.1"/>
    <property type="molecule type" value="Genomic_DNA"/>
</dbReference>
<protein>
    <submittedName>
        <fullName evidence="4">Uncharacterized protein</fullName>
    </submittedName>
</protein>
<keyword evidence="5" id="KW-1185">Reference proteome</keyword>
<evidence type="ECO:0000256" key="3">
    <source>
        <dbReference type="ARBA" id="ARBA00022900"/>
    </source>
</evidence>
<dbReference type="Pfam" id="PF00280">
    <property type="entry name" value="potato_inhibit"/>
    <property type="match status" value="1"/>
</dbReference>
<evidence type="ECO:0000313" key="4">
    <source>
        <dbReference type="EMBL" id="KAL2610157.1"/>
    </source>
</evidence>
<keyword evidence="3" id="KW-0722">Serine protease inhibitor</keyword>
<evidence type="ECO:0000313" key="5">
    <source>
        <dbReference type="Proteomes" id="UP001605036"/>
    </source>
</evidence>
<keyword evidence="2" id="KW-0646">Protease inhibitor</keyword>
<dbReference type="Proteomes" id="UP001605036">
    <property type="component" value="Unassembled WGS sequence"/>
</dbReference>
<dbReference type="InterPro" id="IPR000864">
    <property type="entry name" value="Prot_inh_pot1"/>
</dbReference>
<evidence type="ECO:0000256" key="1">
    <source>
        <dbReference type="ARBA" id="ARBA00008210"/>
    </source>
</evidence>